<dbReference type="GO" id="GO:0006298">
    <property type="term" value="P:mismatch repair"/>
    <property type="evidence" value="ECO:0007669"/>
    <property type="project" value="TreeGrafter"/>
</dbReference>
<proteinExistence type="predicted"/>
<gene>
    <name evidence="4" type="ORF">GHA_01141</name>
</gene>
<dbReference type="GO" id="GO:0043565">
    <property type="term" value="F:sequence-specific DNA binding"/>
    <property type="evidence" value="ECO:0007669"/>
    <property type="project" value="TreeGrafter"/>
</dbReference>
<keyword evidence="1 4" id="KW-0489">Methyltransferase</keyword>
<dbReference type="Proteomes" id="UP000834611">
    <property type="component" value="Unassembled WGS sequence"/>
</dbReference>
<evidence type="ECO:0000313" key="5">
    <source>
        <dbReference type="Proteomes" id="UP000834611"/>
    </source>
</evidence>
<name>A0A9N8GWX9_PRORE</name>
<keyword evidence="3" id="KW-0949">S-adenosyl-L-methionine</keyword>
<dbReference type="GO" id="GO:1904047">
    <property type="term" value="F:S-adenosyl-L-methionine binding"/>
    <property type="evidence" value="ECO:0007669"/>
    <property type="project" value="TreeGrafter"/>
</dbReference>
<dbReference type="EMBL" id="CAHPSF010000002">
    <property type="protein sequence ID" value="CAB5678461.1"/>
    <property type="molecule type" value="Genomic_DNA"/>
</dbReference>
<dbReference type="PANTHER" id="PTHR30481">
    <property type="entry name" value="DNA ADENINE METHYLASE"/>
    <property type="match status" value="1"/>
</dbReference>
<dbReference type="InterPro" id="IPR029063">
    <property type="entry name" value="SAM-dependent_MTases_sf"/>
</dbReference>
<dbReference type="InterPro" id="IPR012327">
    <property type="entry name" value="MeTrfase_D12"/>
</dbReference>
<dbReference type="PANTHER" id="PTHR30481:SF4">
    <property type="entry name" value="SITE-SPECIFIC DNA-METHYLTRANSFERASE (ADENINE-SPECIFIC)"/>
    <property type="match status" value="1"/>
</dbReference>
<accession>A0A9N8GWX9</accession>
<comment type="caution">
    <text evidence="4">The sequence shown here is derived from an EMBL/GenBank/DDBJ whole genome shotgun (WGS) entry which is preliminary data.</text>
</comment>
<dbReference type="AlphaFoldDB" id="A0A9N8GWX9"/>
<evidence type="ECO:0000256" key="3">
    <source>
        <dbReference type="ARBA" id="ARBA00022691"/>
    </source>
</evidence>
<dbReference type="SUPFAM" id="SSF53335">
    <property type="entry name" value="S-adenosyl-L-methionine-dependent methyltransferases"/>
    <property type="match status" value="1"/>
</dbReference>
<dbReference type="Gene3D" id="3.40.50.150">
    <property type="entry name" value="Vaccinia Virus protein VP39"/>
    <property type="match status" value="1"/>
</dbReference>
<keyword evidence="2" id="KW-0808">Transferase</keyword>
<dbReference type="GO" id="GO:0009307">
    <property type="term" value="P:DNA restriction-modification system"/>
    <property type="evidence" value="ECO:0007669"/>
    <property type="project" value="InterPro"/>
</dbReference>
<dbReference type="PRINTS" id="PR00505">
    <property type="entry name" value="D12N6MTFRASE"/>
</dbReference>
<dbReference type="Pfam" id="PF02086">
    <property type="entry name" value="MethyltransfD12"/>
    <property type="match status" value="1"/>
</dbReference>
<evidence type="ECO:0000256" key="2">
    <source>
        <dbReference type="ARBA" id="ARBA00022679"/>
    </source>
</evidence>
<protein>
    <submittedName>
        <fullName evidence="4">DNA adenine methylase</fullName>
    </submittedName>
</protein>
<reference evidence="4" key="1">
    <citation type="submission" date="2020-05" db="EMBL/GenBank/DDBJ databases">
        <authorList>
            <person name="Delgado-Blas J."/>
        </authorList>
    </citation>
    <scope>NUCLEOTIDE SEQUENCE</scope>
    <source>
        <strain evidence="4">BB1453</strain>
    </source>
</reference>
<dbReference type="GO" id="GO:0032259">
    <property type="term" value="P:methylation"/>
    <property type="evidence" value="ECO:0007669"/>
    <property type="project" value="UniProtKB-KW"/>
</dbReference>
<evidence type="ECO:0000256" key="1">
    <source>
        <dbReference type="ARBA" id="ARBA00022603"/>
    </source>
</evidence>
<organism evidence="4 5">
    <name type="scientific">Providencia rettgeri</name>
    <dbReference type="NCBI Taxonomy" id="587"/>
    <lineage>
        <taxon>Bacteria</taxon>
        <taxon>Pseudomonadati</taxon>
        <taxon>Pseudomonadota</taxon>
        <taxon>Gammaproteobacteria</taxon>
        <taxon>Enterobacterales</taxon>
        <taxon>Morganellaceae</taxon>
        <taxon>Providencia</taxon>
    </lineage>
</organism>
<dbReference type="GO" id="GO:0009007">
    <property type="term" value="F:site-specific DNA-methyltransferase (adenine-specific) activity"/>
    <property type="evidence" value="ECO:0007669"/>
    <property type="project" value="UniProtKB-EC"/>
</dbReference>
<sequence>MTIKHPVIRYHGSKFRLAKWVISHFPDHRCYVEPFGGAAGVLMQKEPSYAEVYNDLDSDVVNLFQVLRDKAMNEQLQHACYLTPIHVTNSNWPELISVTLLSVLGEWSFVPVWGLVPQLHQVEHQVFALIVSASMQRLHIFGLNTLKT</sequence>
<dbReference type="RefSeq" id="WP_343224628.1">
    <property type="nucleotide sequence ID" value="NZ_CAHPSF010000002.1"/>
</dbReference>
<evidence type="ECO:0000313" key="4">
    <source>
        <dbReference type="EMBL" id="CAB5678461.1"/>
    </source>
</evidence>